<proteinExistence type="predicted"/>
<dbReference type="eggNOG" id="ENOG502RZYW">
    <property type="taxonomic scope" value="Eukaryota"/>
</dbReference>
<evidence type="ECO:0000313" key="3">
    <source>
        <dbReference type="Proteomes" id="UP000054560"/>
    </source>
</evidence>
<keyword evidence="1" id="KW-0812">Transmembrane</keyword>
<dbReference type="Proteomes" id="UP000054560">
    <property type="component" value="Unassembled WGS sequence"/>
</dbReference>
<dbReference type="PROSITE" id="PS51257">
    <property type="entry name" value="PROKAR_LIPOPROTEIN"/>
    <property type="match status" value="1"/>
</dbReference>
<sequence>MMVSGAKRTLDNLFLLHASISCIIGATLFIFPHFAELFLIHQDNETVIGLTDHTAGDAQKITHLVLRLYGALVLGQGHLVLMARDVADAPMRKVIVRVYAITFGLTAVALLRAQTTEGGSLNGYNWINIVVFAWLSAFYAWFVLVQPIAIFESLDKVSL</sequence>
<organism evidence="2 3">
    <name type="scientific">Sphaeroforma arctica JP610</name>
    <dbReference type="NCBI Taxonomy" id="667725"/>
    <lineage>
        <taxon>Eukaryota</taxon>
        <taxon>Ichthyosporea</taxon>
        <taxon>Ichthyophonida</taxon>
        <taxon>Sphaeroforma</taxon>
    </lineage>
</organism>
<keyword evidence="1" id="KW-0472">Membrane</keyword>
<dbReference type="GeneID" id="25905735"/>
<accession>A0A0L0G0V6</accession>
<reference evidence="2 3" key="1">
    <citation type="submission" date="2011-02" db="EMBL/GenBank/DDBJ databases">
        <title>The Genome Sequence of Sphaeroforma arctica JP610.</title>
        <authorList>
            <consortium name="The Broad Institute Genome Sequencing Platform"/>
            <person name="Russ C."/>
            <person name="Cuomo C."/>
            <person name="Young S.K."/>
            <person name="Zeng Q."/>
            <person name="Gargeya S."/>
            <person name="Alvarado L."/>
            <person name="Berlin A."/>
            <person name="Chapman S.B."/>
            <person name="Chen Z."/>
            <person name="Freedman E."/>
            <person name="Gellesch M."/>
            <person name="Goldberg J."/>
            <person name="Griggs A."/>
            <person name="Gujja S."/>
            <person name="Heilman E."/>
            <person name="Heiman D."/>
            <person name="Howarth C."/>
            <person name="Mehta T."/>
            <person name="Neiman D."/>
            <person name="Pearson M."/>
            <person name="Roberts A."/>
            <person name="Saif S."/>
            <person name="Shea T."/>
            <person name="Shenoy N."/>
            <person name="Sisk P."/>
            <person name="Stolte C."/>
            <person name="Sykes S."/>
            <person name="White J."/>
            <person name="Yandava C."/>
            <person name="Burger G."/>
            <person name="Gray M.W."/>
            <person name="Holland P.W.H."/>
            <person name="King N."/>
            <person name="Lang F.B.F."/>
            <person name="Roger A.J."/>
            <person name="Ruiz-Trillo I."/>
            <person name="Haas B."/>
            <person name="Nusbaum C."/>
            <person name="Birren B."/>
        </authorList>
    </citation>
    <scope>NUCLEOTIDE SEQUENCE [LARGE SCALE GENOMIC DNA]</scope>
    <source>
        <strain evidence="2 3">JP610</strain>
    </source>
</reference>
<dbReference type="AlphaFoldDB" id="A0A0L0G0V6"/>
<feature type="transmembrane region" description="Helical" evidence="1">
    <location>
        <begin position="126"/>
        <end position="151"/>
    </location>
</feature>
<dbReference type="OrthoDB" id="66984at2759"/>
<evidence type="ECO:0008006" key="4">
    <source>
        <dbReference type="Google" id="ProtNLM"/>
    </source>
</evidence>
<dbReference type="EMBL" id="KQ241923">
    <property type="protein sequence ID" value="KNC82479.1"/>
    <property type="molecule type" value="Genomic_DNA"/>
</dbReference>
<dbReference type="RefSeq" id="XP_014156381.1">
    <property type="nucleotide sequence ID" value="XM_014300906.1"/>
</dbReference>
<keyword evidence="1" id="KW-1133">Transmembrane helix</keyword>
<feature type="transmembrane region" description="Helical" evidence="1">
    <location>
        <begin position="12"/>
        <end position="31"/>
    </location>
</feature>
<protein>
    <recommendedName>
        <fullName evidence="4">Intimal thickness related receptor IRP domain-containing protein</fullName>
    </recommendedName>
</protein>
<feature type="transmembrane region" description="Helical" evidence="1">
    <location>
        <begin position="94"/>
        <end position="114"/>
    </location>
</feature>
<gene>
    <name evidence="2" type="ORF">SARC_05231</name>
</gene>
<feature type="transmembrane region" description="Helical" evidence="1">
    <location>
        <begin position="64"/>
        <end position="82"/>
    </location>
</feature>
<evidence type="ECO:0000256" key="1">
    <source>
        <dbReference type="SAM" id="Phobius"/>
    </source>
</evidence>
<name>A0A0L0G0V6_9EUKA</name>
<evidence type="ECO:0000313" key="2">
    <source>
        <dbReference type="EMBL" id="KNC82479.1"/>
    </source>
</evidence>
<keyword evidence="3" id="KW-1185">Reference proteome</keyword>